<dbReference type="GO" id="GO:0016020">
    <property type="term" value="C:membrane"/>
    <property type="evidence" value="ECO:0007669"/>
    <property type="project" value="UniProtKB-SubCell"/>
</dbReference>
<proteinExistence type="inferred from homology"/>
<dbReference type="PROSITE" id="PS50262">
    <property type="entry name" value="G_PROTEIN_RECEP_F1_2"/>
    <property type="match status" value="1"/>
</dbReference>
<feature type="transmembrane region" description="Helical" evidence="6">
    <location>
        <begin position="69"/>
        <end position="93"/>
    </location>
</feature>
<keyword evidence="4 6" id="KW-0472">Membrane</keyword>
<feature type="transmembrane region" description="Helical" evidence="6">
    <location>
        <begin position="37"/>
        <end position="57"/>
    </location>
</feature>
<feature type="transmembrane region" description="Helical" evidence="6">
    <location>
        <begin position="99"/>
        <end position="118"/>
    </location>
</feature>
<reference evidence="8" key="1">
    <citation type="journal article" date="2023" name="Mol. Biol. Evol.">
        <title>Third-Generation Sequencing Reveals the Adaptive Role of the Epigenome in Three Deep-Sea Polychaetes.</title>
        <authorList>
            <person name="Perez M."/>
            <person name="Aroh O."/>
            <person name="Sun Y."/>
            <person name="Lan Y."/>
            <person name="Juniper S.K."/>
            <person name="Young C.R."/>
            <person name="Angers B."/>
            <person name="Qian P.Y."/>
        </authorList>
    </citation>
    <scope>NUCLEOTIDE SEQUENCE</scope>
    <source>
        <strain evidence="8">R07B-5</strain>
    </source>
</reference>
<organism evidence="8 9">
    <name type="scientific">Ridgeia piscesae</name>
    <name type="common">Tubeworm</name>
    <dbReference type="NCBI Taxonomy" id="27915"/>
    <lineage>
        <taxon>Eukaryota</taxon>
        <taxon>Metazoa</taxon>
        <taxon>Spiralia</taxon>
        <taxon>Lophotrochozoa</taxon>
        <taxon>Annelida</taxon>
        <taxon>Polychaeta</taxon>
        <taxon>Sedentaria</taxon>
        <taxon>Canalipalpata</taxon>
        <taxon>Sabellida</taxon>
        <taxon>Siboglinidae</taxon>
        <taxon>Ridgeia</taxon>
    </lineage>
</organism>
<evidence type="ECO:0000259" key="7">
    <source>
        <dbReference type="PROSITE" id="PS50262"/>
    </source>
</evidence>
<feature type="domain" description="G-protein coupled receptors family 1 profile" evidence="7">
    <location>
        <begin position="49"/>
        <end position="269"/>
    </location>
</feature>
<dbReference type="InterPro" id="IPR052954">
    <property type="entry name" value="GPCR-Ligand_Int"/>
</dbReference>
<evidence type="ECO:0000256" key="4">
    <source>
        <dbReference type="ARBA" id="ARBA00023136"/>
    </source>
</evidence>
<keyword evidence="9" id="KW-1185">Reference proteome</keyword>
<sequence>MATVNDTLNSTANLIGMEQPVHAFLISRPYSEVLWRYVWPPLCMMGLVGNTLVLLVLRRDGLVRTSANVYLSALAVGDSLVLMVATVAAYPMYGWDASVWLIVAFTVERCVVVRFPLLKLRLCTPRNAGLCCLSLLVLAFLKNIDLFFVYNFNRQLRCFLKPRYYWYYHTGRLWISTVFASGIPTCVVVACNWAIIGTLRRKFGQTAAGNSVKRTTFMCLGVSIAYIVCVVPQDVYLALYPSARNDQPGLANSLILLRYVNHANNFLLYSLTGAHFRCELVAVCRSWVQGLVVTTAVIRQIPSVLETSSVEVLTTIWKCNRETMYETLLCR</sequence>
<dbReference type="AlphaFoldDB" id="A0AAD9JHL4"/>
<keyword evidence="5" id="KW-0297">G-protein coupled receptor</keyword>
<dbReference type="GO" id="GO:0004930">
    <property type="term" value="F:G protein-coupled receptor activity"/>
    <property type="evidence" value="ECO:0007669"/>
    <property type="project" value="UniProtKB-KW"/>
</dbReference>
<dbReference type="CDD" id="cd14978">
    <property type="entry name" value="7tmA_FMRFamide_R-like"/>
    <property type="match status" value="1"/>
</dbReference>
<dbReference type="PANTHER" id="PTHR46641:SF25">
    <property type="entry name" value="CNMAMIDE RECEPTOR-RELATED"/>
    <property type="match status" value="1"/>
</dbReference>
<dbReference type="PRINTS" id="PR00237">
    <property type="entry name" value="GPCRRHODOPSN"/>
</dbReference>
<dbReference type="PROSITE" id="PS00237">
    <property type="entry name" value="G_PROTEIN_RECEP_F1_1"/>
    <property type="match status" value="1"/>
</dbReference>
<dbReference type="Pfam" id="PF00001">
    <property type="entry name" value="7tm_1"/>
    <property type="match status" value="1"/>
</dbReference>
<gene>
    <name evidence="8" type="ORF">NP493_2395g00009</name>
</gene>
<dbReference type="Gene3D" id="1.20.1070.10">
    <property type="entry name" value="Rhodopsin 7-helix transmembrane proteins"/>
    <property type="match status" value="1"/>
</dbReference>
<dbReference type="EMBL" id="JAODUO010002391">
    <property type="protein sequence ID" value="KAK2152826.1"/>
    <property type="molecule type" value="Genomic_DNA"/>
</dbReference>
<dbReference type="InterPro" id="IPR017452">
    <property type="entry name" value="GPCR_Rhodpsn_7TM"/>
</dbReference>
<name>A0AAD9JHL4_RIDPI</name>
<dbReference type="PANTHER" id="PTHR46641">
    <property type="entry name" value="FMRFAMIDE RECEPTOR-RELATED"/>
    <property type="match status" value="1"/>
</dbReference>
<protein>
    <recommendedName>
        <fullName evidence="7">G-protein coupled receptors family 1 profile domain-containing protein</fullName>
    </recommendedName>
</protein>
<dbReference type="InterPro" id="IPR000276">
    <property type="entry name" value="GPCR_Rhodpsn"/>
</dbReference>
<keyword evidence="5" id="KW-0807">Transducer</keyword>
<dbReference type="SUPFAM" id="SSF81321">
    <property type="entry name" value="Family A G protein-coupled receptor-like"/>
    <property type="match status" value="1"/>
</dbReference>
<comment type="similarity">
    <text evidence="5">Belongs to the G-protein coupled receptor 1 family.</text>
</comment>
<feature type="transmembrane region" description="Helical" evidence="6">
    <location>
        <begin position="217"/>
        <end position="239"/>
    </location>
</feature>
<evidence type="ECO:0000313" key="8">
    <source>
        <dbReference type="EMBL" id="KAK2152826.1"/>
    </source>
</evidence>
<keyword evidence="2 5" id="KW-0812">Transmembrane</keyword>
<feature type="transmembrane region" description="Helical" evidence="6">
    <location>
        <begin position="173"/>
        <end position="196"/>
    </location>
</feature>
<keyword evidence="3 6" id="KW-1133">Transmembrane helix</keyword>
<feature type="transmembrane region" description="Helical" evidence="6">
    <location>
        <begin position="130"/>
        <end position="153"/>
    </location>
</feature>
<evidence type="ECO:0000256" key="1">
    <source>
        <dbReference type="ARBA" id="ARBA00004370"/>
    </source>
</evidence>
<evidence type="ECO:0000256" key="2">
    <source>
        <dbReference type="ARBA" id="ARBA00022692"/>
    </source>
</evidence>
<dbReference type="Proteomes" id="UP001209878">
    <property type="component" value="Unassembled WGS sequence"/>
</dbReference>
<keyword evidence="5" id="KW-0675">Receptor</keyword>
<comment type="subcellular location">
    <subcellularLocation>
        <location evidence="1">Membrane</location>
    </subcellularLocation>
</comment>
<evidence type="ECO:0000313" key="9">
    <source>
        <dbReference type="Proteomes" id="UP001209878"/>
    </source>
</evidence>
<evidence type="ECO:0000256" key="3">
    <source>
        <dbReference type="ARBA" id="ARBA00022989"/>
    </source>
</evidence>
<comment type="caution">
    <text evidence="8">The sequence shown here is derived from an EMBL/GenBank/DDBJ whole genome shotgun (WGS) entry which is preliminary data.</text>
</comment>
<evidence type="ECO:0000256" key="5">
    <source>
        <dbReference type="RuleBase" id="RU000688"/>
    </source>
</evidence>
<evidence type="ECO:0000256" key="6">
    <source>
        <dbReference type="SAM" id="Phobius"/>
    </source>
</evidence>
<accession>A0AAD9JHL4</accession>